<keyword evidence="2" id="KW-1185">Reference proteome</keyword>
<accession>A0ABQ9YIH6</accession>
<evidence type="ECO:0008006" key="3">
    <source>
        <dbReference type="Google" id="ProtNLM"/>
    </source>
</evidence>
<evidence type="ECO:0000313" key="2">
    <source>
        <dbReference type="Proteomes" id="UP001281761"/>
    </source>
</evidence>
<comment type="caution">
    <text evidence="1">The sequence shown here is derived from an EMBL/GenBank/DDBJ whole genome shotgun (WGS) entry which is preliminary data.</text>
</comment>
<sequence>MCRIYLYLPIFPIVRPSLKPDIPKIFTCFILSINLQGKYFPNLISRTIPKSHGQETPTISNTDRIAEISLCYRIYLKDLLFVLSKIFSHLEGKITLTRGETVLALCLMLNFIFSTSREENTQKQQTLLNEHNYGTVLVCTLIVTLKLMRDSPPLNRIWCDIFTLPLHVICESEMTLLKQLDYQVFPNADLFLFLSHVLAN</sequence>
<gene>
    <name evidence="1" type="ORF">BLNAU_1596</name>
</gene>
<dbReference type="EMBL" id="JARBJD010000006">
    <property type="protein sequence ID" value="KAK2963553.1"/>
    <property type="molecule type" value="Genomic_DNA"/>
</dbReference>
<name>A0ABQ9YIH6_9EUKA</name>
<protein>
    <recommendedName>
        <fullName evidence="3">Cyclin N-terminal domain-containing protein</fullName>
    </recommendedName>
</protein>
<dbReference type="Gene3D" id="1.10.472.10">
    <property type="entry name" value="Cyclin-like"/>
    <property type="match status" value="1"/>
</dbReference>
<organism evidence="1 2">
    <name type="scientific">Blattamonas nauphoetae</name>
    <dbReference type="NCBI Taxonomy" id="2049346"/>
    <lineage>
        <taxon>Eukaryota</taxon>
        <taxon>Metamonada</taxon>
        <taxon>Preaxostyla</taxon>
        <taxon>Oxymonadida</taxon>
        <taxon>Blattamonas</taxon>
    </lineage>
</organism>
<proteinExistence type="predicted"/>
<dbReference type="Proteomes" id="UP001281761">
    <property type="component" value="Unassembled WGS sequence"/>
</dbReference>
<reference evidence="1 2" key="1">
    <citation type="journal article" date="2022" name="bioRxiv">
        <title>Genomics of Preaxostyla Flagellates Illuminates Evolutionary Transitions and the Path Towards Mitochondrial Loss.</title>
        <authorList>
            <person name="Novak L.V.F."/>
            <person name="Treitli S.C."/>
            <person name="Pyrih J."/>
            <person name="Halakuc P."/>
            <person name="Pipaliya S.V."/>
            <person name="Vacek V."/>
            <person name="Brzon O."/>
            <person name="Soukal P."/>
            <person name="Eme L."/>
            <person name="Dacks J.B."/>
            <person name="Karnkowska A."/>
            <person name="Elias M."/>
            <person name="Hampl V."/>
        </authorList>
    </citation>
    <scope>NUCLEOTIDE SEQUENCE [LARGE SCALE GENOMIC DNA]</scope>
    <source>
        <strain evidence="1">NAU3</strain>
        <tissue evidence="1">Gut</tissue>
    </source>
</reference>
<evidence type="ECO:0000313" key="1">
    <source>
        <dbReference type="EMBL" id="KAK2963553.1"/>
    </source>
</evidence>